<dbReference type="GO" id="GO:0046872">
    <property type="term" value="F:metal ion binding"/>
    <property type="evidence" value="ECO:0007669"/>
    <property type="project" value="UniProtKB-KW"/>
</dbReference>
<evidence type="ECO:0000256" key="2">
    <source>
        <dbReference type="ARBA" id="ARBA00022723"/>
    </source>
</evidence>
<accession>A0A7C3QTJ9</accession>
<keyword evidence="2" id="KW-0479">Metal-binding</keyword>
<dbReference type="PROSITE" id="PS00198">
    <property type="entry name" value="4FE4S_FER_1"/>
    <property type="match status" value="1"/>
</dbReference>
<sequence length="326" mass="36375">MPVPDGAATRSRQVLSEVLKVFPVAAILGDSSDRPEFEAFLEWLERGDHGRMDWMARNPVRRRSLKEGYPGYRTVVMALLPVGGRGKPLVISGEPVRIARYAEGPDYHKEFDVRFRQVAERIRPFLDPNDRPAIKPDHGALMEKSLAMEAGLGVIGKNTLLINPLLGSHFTIGSLLLKTPLASVSAPFEHFSPCGNCTICLDACPTEAFRGPFRLNATRCLSYLTIEAPGDENRTLRQSRGENWLFGCDICQDVCPHNRHRDRESSSPARTADLSDRVVNHPADLIEWVRKNPAMGRVSSDVLRERFLEITSVRSGARFSSTERGK</sequence>
<evidence type="ECO:0000256" key="4">
    <source>
        <dbReference type="ARBA" id="ARBA00023014"/>
    </source>
</evidence>
<protein>
    <submittedName>
        <fullName evidence="6">DUF1730 domain-containing protein</fullName>
    </submittedName>
</protein>
<dbReference type="SUPFAM" id="SSF46548">
    <property type="entry name" value="alpha-helical ferredoxin"/>
    <property type="match status" value="1"/>
</dbReference>
<dbReference type="GO" id="GO:0052693">
    <property type="term" value="F:epoxyqueuosine reductase activity"/>
    <property type="evidence" value="ECO:0007669"/>
    <property type="project" value="TreeGrafter"/>
</dbReference>
<dbReference type="InterPro" id="IPR017900">
    <property type="entry name" value="4Fe4S_Fe_S_CS"/>
</dbReference>
<dbReference type="GO" id="GO:0051539">
    <property type="term" value="F:4 iron, 4 sulfur cluster binding"/>
    <property type="evidence" value="ECO:0007669"/>
    <property type="project" value="UniProtKB-KW"/>
</dbReference>
<keyword evidence="4" id="KW-0411">Iron-sulfur</keyword>
<feature type="domain" description="4Fe-4S ferredoxin-type" evidence="5">
    <location>
        <begin position="185"/>
        <end position="214"/>
    </location>
</feature>
<reference evidence="6" key="1">
    <citation type="journal article" date="2020" name="mSystems">
        <title>Genome- and Community-Level Interaction Insights into Carbon Utilization and Element Cycling Functions of Hydrothermarchaeota in Hydrothermal Sediment.</title>
        <authorList>
            <person name="Zhou Z."/>
            <person name="Liu Y."/>
            <person name="Xu W."/>
            <person name="Pan J."/>
            <person name="Luo Z.H."/>
            <person name="Li M."/>
        </authorList>
    </citation>
    <scope>NUCLEOTIDE SEQUENCE [LARGE SCALE GENOMIC DNA]</scope>
    <source>
        <strain evidence="6">SpSt-902</strain>
    </source>
</reference>
<evidence type="ECO:0000313" key="6">
    <source>
        <dbReference type="EMBL" id="HFT93095.1"/>
    </source>
</evidence>
<evidence type="ECO:0000259" key="5">
    <source>
        <dbReference type="PROSITE" id="PS51379"/>
    </source>
</evidence>
<dbReference type="EMBL" id="DTMM01000082">
    <property type="protein sequence ID" value="HFT93095.1"/>
    <property type="molecule type" value="Genomic_DNA"/>
</dbReference>
<name>A0A7C3QTJ9_9BACT</name>
<organism evidence="6">
    <name type="scientific">Leptospirillum ferriphilum</name>
    <dbReference type="NCBI Taxonomy" id="178606"/>
    <lineage>
        <taxon>Bacteria</taxon>
        <taxon>Pseudomonadati</taxon>
        <taxon>Nitrospirota</taxon>
        <taxon>Nitrospiria</taxon>
        <taxon>Nitrospirales</taxon>
        <taxon>Nitrospiraceae</taxon>
        <taxon>Leptospirillum</taxon>
    </lineage>
</organism>
<dbReference type="InterPro" id="IPR017896">
    <property type="entry name" value="4Fe4S_Fe-S-bd"/>
</dbReference>
<dbReference type="PANTHER" id="PTHR30002">
    <property type="entry name" value="EPOXYQUEUOSINE REDUCTASE"/>
    <property type="match status" value="1"/>
</dbReference>
<dbReference type="GO" id="GO:0008616">
    <property type="term" value="P:tRNA queuosine(34) biosynthetic process"/>
    <property type="evidence" value="ECO:0007669"/>
    <property type="project" value="InterPro"/>
</dbReference>
<evidence type="ECO:0000256" key="3">
    <source>
        <dbReference type="ARBA" id="ARBA00023004"/>
    </source>
</evidence>
<proteinExistence type="predicted"/>
<dbReference type="Gene3D" id="3.30.70.20">
    <property type="match status" value="1"/>
</dbReference>
<dbReference type="PROSITE" id="PS51379">
    <property type="entry name" value="4FE4S_FER_2"/>
    <property type="match status" value="1"/>
</dbReference>
<comment type="caution">
    <text evidence="6">The sequence shown here is derived from an EMBL/GenBank/DDBJ whole genome shotgun (WGS) entry which is preliminary data.</text>
</comment>
<dbReference type="InterPro" id="IPR004453">
    <property type="entry name" value="QueG"/>
</dbReference>
<keyword evidence="3" id="KW-0408">Iron</keyword>
<dbReference type="AlphaFoldDB" id="A0A7C3QTJ9"/>
<evidence type="ECO:0000256" key="1">
    <source>
        <dbReference type="ARBA" id="ARBA00022485"/>
    </source>
</evidence>
<dbReference type="PANTHER" id="PTHR30002:SF4">
    <property type="entry name" value="EPOXYQUEUOSINE REDUCTASE"/>
    <property type="match status" value="1"/>
</dbReference>
<gene>
    <name evidence="6" type="ORF">ENX03_03955</name>
</gene>
<keyword evidence="1" id="KW-0004">4Fe-4S</keyword>
<dbReference type="Pfam" id="PF13484">
    <property type="entry name" value="Fer4_16"/>
    <property type="match status" value="1"/>
</dbReference>